<dbReference type="Proteomes" id="UP000198916">
    <property type="component" value="Unassembled WGS sequence"/>
</dbReference>
<proteinExistence type="predicted"/>
<evidence type="ECO:0000313" key="2">
    <source>
        <dbReference type="Proteomes" id="UP000198916"/>
    </source>
</evidence>
<gene>
    <name evidence="1" type="ORF">SAMN05421740_11459</name>
</gene>
<dbReference type="AlphaFoldDB" id="A0A1H7UAZ8"/>
<keyword evidence="2" id="KW-1185">Reference proteome</keyword>
<dbReference type="RefSeq" id="WP_090609232.1">
    <property type="nucleotide sequence ID" value="NZ_FNZR01000014.1"/>
</dbReference>
<sequence length="135" mass="16122">MDKKNNHEKIYDKLSSLFNIRIKAQLKDSPLEFHKLLHIKNVVTENENYVIIFKGKEHTLIFKDRDELITNFIAYIEIEISVLEEEFEELNQFENSSMGIKYDDNEVYLHHETIGHSLHKLNQIRDRLIKDKASH</sequence>
<evidence type="ECO:0000313" key="1">
    <source>
        <dbReference type="EMBL" id="SEL93914.1"/>
    </source>
</evidence>
<dbReference type="STRING" id="332977.SAMN05421740_11459"/>
<name>A0A1H7UAZ8_9SPHI</name>
<protein>
    <submittedName>
        <fullName evidence="1">Uncharacterized protein</fullName>
    </submittedName>
</protein>
<dbReference type="EMBL" id="FNZR01000014">
    <property type="protein sequence ID" value="SEL93914.1"/>
    <property type="molecule type" value="Genomic_DNA"/>
</dbReference>
<organism evidence="1 2">
    <name type="scientific">Parapedobacter koreensis</name>
    <dbReference type="NCBI Taxonomy" id="332977"/>
    <lineage>
        <taxon>Bacteria</taxon>
        <taxon>Pseudomonadati</taxon>
        <taxon>Bacteroidota</taxon>
        <taxon>Sphingobacteriia</taxon>
        <taxon>Sphingobacteriales</taxon>
        <taxon>Sphingobacteriaceae</taxon>
        <taxon>Parapedobacter</taxon>
    </lineage>
</organism>
<reference evidence="2" key="1">
    <citation type="submission" date="2016-10" db="EMBL/GenBank/DDBJ databases">
        <authorList>
            <person name="Varghese N."/>
            <person name="Submissions S."/>
        </authorList>
    </citation>
    <scope>NUCLEOTIDE SEQUENCE [LARGE SCALE GENOMIC DNA]</scope>
    <source>
        <strain evidence="2">Jip14</strain>
    </source>
</reference>
<dbReference type="OrthoDB" id="1441679at2"/>
<accession>A0A1H7UAZ8</accession>